<comment type="caution">
    <text evidence="11">The sequence shown here is derived from an EMBL/GenBank/DDBJ whole genome shotgun (WGS) entry which is preliminary data.</text>
</comment>
<evidence type="ECO:0000313" key="11">
    <source>
        <dbReference type="EMBL" id="MDF2257760.1"/>
    </source>
</evidence>
<dbReference type="PANTHER" id="PTHR45527:SF10">
    <property type="entry name" value="PYOCHELIN SYNTHASE PCHF"/>
    <property type="match status" value="1"/>
</dbReference>
<dbReference type="InterPro" id="IPR001242">
    <property type="entry name" value="Condensation_dom"/>
</dbReference>
<accession>A0ABT5Z3Y6</accession>
<dbReference type="InterPro" id="IPR000415">
    <property type="entry name" value="Nitroreductase-like"/>
</dbReference>
<dbReference type="Pfam" id="PF00550">
    <property type="entry name" value="PP-binding"/>
    <property type="match status" value="2"/>
</dbReference>
<feature type="region of interest" description="Disordered" evidence="9">
    <location>
        <begin position="1415"/>
        <end position="1435"/>
    </location>
</feature>
<name>A0ABT5Z3Y6_9ACTN</name>
<evidence type="ECO:0000256" key="7">
    <source>
        <dbReference type="ARBA" id="ARBA00022598"/>
    </source>
</evidence>
<dbReference type="InterPro" id="IPR023213">
    <property type="entry name" value="CAT-like_dom_sf"/>
</dbReference>
<comment type="similarity">
    <text evidence="3">Belongs to the ATP-dependent AMP-binding enzyme family. MbtB subfamily.</text>
</comment>
<reference evidence="11 12" key="1">
    <citation type="submission" date="2023-03" db="EMBL/GenBank/DDBJ databases">
        <title>Draft genome sequence of type strain Streptomyces ferralitis JCM 14344.</title>
        <authorList>
            <person name="Klaysubun C."/>
            <person name="Duangmal K."/>
        </authorList>
    </citation>
    <scope>NUCLEOTIDE SEQUENCE [LARGE SCALE GENOMIC DNA]</scope>
    <source>
        <strain evidence="11 12">JCM 14344</strain>
    </source>
</reference>
<dbReference type="Proteomes" id="UP001220022">
    <property type="component" value="Unassembled WGS sequence"/>
</dbReference>
<keyword evidence="6" id="KW-0597">Phosphoprotein</keyword>
<dbReference type="InterPro" id="IPR020845">
    <property type="entry name" value="AMP-binding_CS"/>
</dbReference>
<dbReference type="Gene3D" id="2.30.38.10">
    <property type="entry name" value="Luciferase, Domain 3"/>
    <property type="match status" value="1"/>
</dbReference>
<evidence type="ECO:0000256" key="8">
    <source>
        <dbReference type="ARBA" id="ARBA00033440"/>
    </source>
</evidence>
<evidence type="ECO:0000256" key="6">
    <source>
        <dbReference type="ARBA" id="ARBA00022553"/>
    </source>
</evidence>
<dbReference type="Pfam" id="PF00501">
    <property type="entry name" value="AMP-binding"/>
    <property type="match status" value="1"/>
</dbReference>
<dbReference type="PROSITE" id="PS50075">
    <property type="entry name" value="CARRIER"/>
    <property type="match status" value="1"/>
</dbReference>
<dbReference type="Gene3D" id="3.40.50.980">
    <property type="match status" value="2"/>
</dbReference>
<sequence length="1435" mass="156315">MTVPADSPMDGTAVEEIRGLAPDERRAVVAGWLRERISRLGAASAEEIDGSAPLTAAGISSLRLLRLRAQLGRRFGVTPPMRVSSLDELASWVADALEEHREGGGEPDEFQLAADPGGRFEPFPLTDLQHAYLMGRSDAFELGSLGGHAYFELIPPDLDVARLERAWQLVVERHGALRMTVLPDGRQQVAASVPPYRFEVLDLRGEPMEKAVERLEEVRAKLSHEVFALQQWPLFHIAVTRMPDGAAHVHFSIDLFIADLWALRVLLGDWWRLYEDPDAELPKLDLTFRDVVLAEHAARGSDAYQAARRYWDERLDELPPAPQLPANTAAATRHFTRRMARVPAPVWSRVKELAAFRGVTPSGVLLAAYSLVVGAWSSTQRFTVDVTLFNRPPVHPQINDLVGDFTNVDLLAVDLVDTDTFQDLADAVQQRLWADLQHAAAGGVQSLRELAARRGTGTAALAPVVFTSALGGDDDGFSSLFGGFGTPVHAITQTPQLYLDHQVFEEYGEAVLVWDTRDGVLPEGVLEDMFDAYQRLVLSLAEAEAWTRPPELELPTWQSEIRAHVNDTSGPLLSGVLATRVLEQAAAAESAQAPAVITAERTLTFGELGRRAVGIARELHSRGLGRGALVGVGALKGWRQIAAVLGVTAAGCTYVPVDPALPLTRRAWMAEHAGVELLVTDGAPGYEWPVGLPCLAVDDIAPATAEELAEWRCPAEPEDTAYLLYTSGSTGTPKGVAVSHRSVLNTLLEVNRRFDVGPDDRVLGLSSLSFDLSLYDTFGVLGAGGALVLPEPDATRDPGRWLELMRSHRVTLWNSVPALMDMLVAYCEAHDAAEALPLRLVLMSGDRIPVPLPDRIRALGNGIRVIAAGGPTETSVWSNAYEVGEVDGDWASVPYGFPLRNHTLHVLNERLAPAPVWVPGPLYVSGAGLAAGYHRDPERTAQSFISHPVTGERLYRTGDLARYRPDGCLEILGREDFQVKIGGFRIELGEIEHALTDQPEVEQAVVVAAASGDQRRLVGFVVPAATADQADPVGDDFGDIERDPMARLRFKLSRPGLRELDGPVVALPGDPSTAVQRRSRRVFRAEPVPQRAFAEMLGTLRAVEQDGHFLPRYAYGSPGALYPVQVYLQIRPGRVEGVAGGSYYYDPRHHALALCSSETSLPEELFAAGNREVAGNAAFAAFLVAQRKAIDPLYGRVARDFCLLETGLITQLLETAAPRSGLGTCQLGATADAPALRAAFRLDEGHELLHTLVGGLPGEEETSPPVDDREALVDVLRRRLAERLPSYLVPSLLVALDQLPLSHRGKVDRQALIRRAELVETGSRVRQAPRDDTERVIIEVVCEVLGLESAGATDNFMEIGAGSVHLTRMYGLLRDRLPQEFALLALFEHPSPRALAEWLRGNVDDTAAVAAGRARAQQQRAARKRTTRRTTGTEE</sequence>
<dbReference type="InterPro" id="IPR036736">
    <property type="entry name" value="ACP-like_sf"/>
</dbReference>
<dbReference type="InterPro" id="IPR020806">
    <property type="entry name" value="PKS_PP-bd"/>
</dbReference>
<keyword evidence="5" id="KW-0596">Phosphopantetheine</keyword>
<dbReference type="InterPro" id="IPR006162">
    <property type="entry name" value="Ppantetheine_attach_site"/>
</dbReference>
<keyword evidence="7" id="KW-0436">Ligase</keyword>
<dbReference type="Gene3D" id="3.30.559.30">
    <property type="entry name" value="Nonribosomal peptide synthetase, condensation domain"/>
    <property type="match status" value="1"/>
</dbReference>
<dbReference type="SMART" id="SM00823">
    <property type="entry name" value="PKS_PP"/>
    <property type="match status" value="2"/>
</dbReference>
<dbReference type="Gene3D" id="3.40.109.10">
    <property type="entry name" value="NADH Oxidase"/>
    <property type="match status" value="1"/>
</dbReference>
<dbReference type="SUPFAM" id="SSF52777">
    <property type="entry name" value="CoA-dependent acyltransferases"/>
    <property type="match status" value="2"/>
</dbReference>
<dbReference type="Gene3D" id="3.30.559.10">
    <property type="entry name" value="Chloramphenicol acetyltransferase-like domain"/>
    <property type="match status" value="1"/>
</dbReference>
<dbReference type="CDD" id="cd02142">
    <property type="entry name" value="McbC_SagB-like_oxidoreductase"/>
    <property type="match status" value="1"/>
</dbReference>
<dbReference type="InterPro" id="IPR029479">
    <property type="entry name" value="Nitroreductase"/>
</dbReference>
<gene>
    <name evidence="11" type="ORF">P2L57_19205</name>
</gene>
<comment type="pathway">
    <text evidence="2">Siderophore biosynthesis; mycobactin biosynthesis.</text>
</comment>
<dbReference type="PROSITE" id="PS00455">
    <property type="entry name" value="AMP_BINDING"/>
    <property type="match status" value="1"/>
</dbReference>
<dbReference type="EMBL" id="JARHTQ010000011">
    <property type="protein sequence ID" value="MDF2257760.1"/>
    <property type="molecule type" value="Genomic_DNA"/>
</dbReference>
<dbReference type="InterPro" id="IPR000873">
    <property type="entry name" value="AMP-dep_synth/lig_dom"/>
</dbReference>
<evidence type="ECO:0000256" key="3">
    <source>
        <dbReference type="ARBA" id="ARBA00007380"/>
    </source>
</evidence>
<evidence type="ECO:0000256" key="5">
    <source>
        <dbReference type="ARBA" id="ARBA00022450"/>
    </source>
</evidence>
<dbReference type="InterPro" id="IPR057737">
    <property type="entry name" value="Condensation_MtbB-like"/>
</dbReference>
<organism evidence="11 12">
    <name type="scientific">Streptantibioticus ferralitis</name>
    <dbReference type="NCBI Taxonomy" id="236510"/>
    <lineage>
        <taxon>Bacteria</taxon>
        <taxon>Bacillati</taxon>
        <taxon>Actinomycetota</taxon>
        <taxon>Actinomycetes</taxon>
        <taxon>Kitasatosporales</taxon>
        <taxon>Streptomycetaceae</taxon>
        <taxon>Streptantibioticus</taxon>
    </lineage>
</organism>
<evidence type="ECO:0000313" key="12">
    <source>
        <dbReference type="Proteomes" id="UP001220022"/>
    </source>
</evidence>
<dbReference type="SUPFAM" id="SSF47336">
    <property type="entry name" value="ACP-like"/>
    <property type="match status" value="2"/>
</dbReference>
<dbReference type="PROSITE" id="PS00012">
    <property type="entry name" value="PHOSPHOPANTETHEINE"/>
    <property type="match status" value="1"/>
</dbReference>
<dbReference type="Gene3D" id="1.10.1200.10">
    <property type="entry name" value="ACP-like"/>
    <property type="match status" value="2"/>
</dbReference>
<proteinExistence type="inferred from homology"/>
<dbReference type="Pfam" id="PF00668">
    <property type="entry name" value="Condensation"/>
    <property type="match status" value="1"/>
</dbReference>
<dbReference type="InterPro" id="IPR010071">
    <property type="entry name" value="AA_adenyl_dom"/>
</dbReference>
<dbReference type="NCBIfam" id="TIGR01733">
    <property type="entry name" value="AA-adenyl-dom"/>
    <property type="match status" value="1"/>
</dbReference>
<dbReference type="RefSeq" id="WP_275816080.1">
    <property type="nucleotide sequence ID" value="NZ_BAAANM010000022.1"/>
</dbReference>
<evidence type="ECO:0000259" key="10">
    <source>
        <dbReference type="PROSITE" id="PS50075"/>
    </source>
</evidence>
<evidence type="ECO:0000256" key="4">
    <source>
        <dbReference type="ARBA" id="ARBA00016743"/>
    </source>
</evidence>
<evidence type="ECO:0000256" key="2">
    <source>
        <dbReference type="ARBA" id="ARBA00005102"/>
    </source>
</evidence>
<dbReference type="Pfam" id="PF00881">
    <property type="entry name" value="Nitroreductase"/>
    <property type="match status" value="1"/>
</dbReference>
<dbReference type="InterPro" id="IPR009081">
    <property type="entry name" value="PP-bd_ACP"/>
</dbReference>
<dbReference type="Gene3D" id="3.30.300.30">
    <property type="match status" value="2"/>
</dbReference>
<keyword evidence="12" id="KW-1185">Reference proteome</keyword>
<dbReference type="CDD" id="cd19535">
    <property type="entry name" value="Cyc_NRPS"/>
    <property type="match status" value="1"/>
</dbReference>
<dbReference type="PANTHER" id="PTHR45527">
    <property type="entry name" value="NONRIBOSOMAL PEPTIDE SYNTHETASE"/>
    <property type="match status" value="1"/>
</dbReference>
<protein>
    <recommendedName>
        <fullName evidence="4">Phenyloxazoline synthase MbtB</fullName>
    </recommendedName>
    <alternativeName>
        <fullName evidence="8">Mycobactin synthetase protein B</fullName>
    </alternativeName>
</protein>
<dbReference type="SUPFAM" id="SSF55469">
    <property type="entry name" value="FMN-dependent nitroreductase-like"/>
    <property type="match status" value="1"/>
</dbReference>
<feature type="domain" description="Carrier" evidence="10">
    <location>
        <begin position="1328"/>
        <end position="1403"/>
    </location>
</feature>
<dbReference type="InterPro" id="IPR045851">
    <property type="entry name" value="AMP-bd_C_sf"/>
</dbReference>
<evidence type="ECO:0000256" key="9">
    <source>
        <dbReference type="SAM" id="MobiDB-lite"/>
    </source>
</evidence>
<dbReference type="SUPFAM" id="SSF56801">
    <property type="entry name" value="Acetyl-CoA synthetase-like"/>
    <property type="match status" value="1"/>
</dbReference>
<comment type="cofactor">
    <cofactor evidence="1">
        <name>pantetheine 4'-phosphate</name>
        <dbReference type="ChEBI" id="CHEBI:47942"/>
    </cofactor>
</comment>
<evidence type="ECO:0000256" key="1">
    <source>
        <dbReference type="ARBA" id="ARBA00001957"/>
    </source>
</evidence>